<reference evidence="2 3" key="1">
    <citation type="journal article" date="2016" name="Nat. Commun.">
        <title>Thousands of microbial genomes shed light on interconnected biogeochemical processes in an aquifer system.</title>
        <authorList>
            <person name="Anantharaman K."/>
            <person name="Brown C.T."/>
            <person name="Hug L.A."/>
            <person name="Sharon I."/>
            <person name="Castelle C.J."/>
            <person name="Probst A.J."/>
            <person name="Thomas B.C."/>
            <person name="Singh A."/>
            <person name="Wilkins M.J."/>
            <person name="Karaoz U."/>
            <person name="Brodie E.L."/>
            <person name="Williams K.H."/>
            <person name="Hubbard S.S."/>
            <person name="Banfield J.F."/>
        </authorList>
    </citation>
    <scope>NUCLEOTIDE SEQUENCE [LARGE SCALE GENOMIC DNA]</scope>
</reference>
<accession>A0A1G2I473</accession>
<feature type="region of interest" description="Disordered" evidence="1">
    <location>
        <begin position="1"/>
        <end position="21"/>
    </location>
</feature>
<evidence type="ECO:0000313" key="2">
    <source>
        <dbReference type="EMBL" id="OGZ69596.1"/>
    </source>
</evidence>
<protein>
    <submittedName>
        <fullName evidence="2">Uncharacterized protein</fullName>
    </submittedName>
</protein>
<name>A0A1G2I473_9BACT</name>
<organism evidence="2 3">
    <name type="scientific">Candidatus Staskawiczbacteria bacterium RIFCSPHIGHO2_02_FULL_42_22</name>
    <dbReference type="NCBI Taxonomy" id="1802207"/>
    <lineage>
        <taxon>Bacteria</taxon>
        <taxon>Candidatus Staskawicziibacteriota</taxon>
    </lineage>
</organism>
<evidence type="ECO:0000256" key="1">
    <source>
        <dbReference type="SAM" id="MobiDB-lite"/>
    </source>
</evidence>
<evidence type="ECO:0000313" key="3">
    <source>
        <dbReference type="Proteomes" id="UP000178820"/>
    </source>
</evidence>
<dbReference type="EMBL" id="MHOT01000008">
    <property type="protein sequence ID" value="OGZ69596.1"/>
    <property type="molecule type" value="Genomic_DNA"/>
</dbReference>
<sequence length="128" mass="15074">MVKEQKDHKERNEKYPETQKNEILETIKNGEVFDSKKELQSQEDINEKIRQEIESMELDDAQVAQTKNHANKINDLDNQKKIKNLLALAKKKGVIYSVKVAQAMNDPYILDTFHDMLAREGYYKKFMK</sequence>
<dbReference type="AlphaFoldDB" id="A0A1G2I473"/>
<proteinExistence type="predicted"/>
<comment type="caution">
    <text evidence="2">The sequence shown here is derived from an EMBL/GenBank/DDBJ whole genome shotgun (WGS) entry which is preliminary data.</text>
</comment>
<dbReference type="Proteomes" id="UP000178820">
    <property type="component" value="Unassembled WGS sequence"/>
</dbReference>
<gene>
    <name evidence="2" type="ORF">A3D44_03410</name>
</gene>